<evidence type="ECO:0000313" key="3">
    <source>
        <dbReference type="EMBL" id="SVE19644.1"/>
    </source>
</evidence>
<protein>
    <recommendedName>
        <fullName evidence="2">MmgE/PrpD N-terminal domain-containing protein</fullName>
    </recommendedName>
</protein>
<feature type="domain" description="MmgE/PrpD N-terminal" evidence="2">
    <location>
        <begin position="13"/>
        <end position="101"/>
    </location>
</feature>
<dbReference type="InterPro" id="IPR005656">
    <property type="entry name" value="MmgE_PrpD"/>
</dbReference>
<dbReference type="SUPFAM" id="SSF103378">
    <property type="entry name" value="2-methylcitrate dehydratase PrpD"/>
    <property type="match status" value="1"/>
</dbReference>
<dbReference type="EMBL" id="UINC01200659">
    <property type="protein sequence ID" value="SVE19644.1"/>
    <property type="molecule type" value="Genomic_DNA"/>
</dbReference>
<dbReference type="Pfam" id="PF03972">
    <property type="entry name" value="MmgE_PrpD_N"/>
    <property type="match status" value="1"/>
</dbReference>
<dbReference type="GO" id="GO:0016829">
    <property type="term" value="F:lyase activity"/>
    <property type="evidence" value="ECO:0007669"/>
    <property type="project" value="InterPro"/>
</dbReference>
<accession>A0A383BI96</accession>
<proteinExistence type="inferred from homology"/>
<dbReference type="PANTHER" id="PTHR16943:SF8">
    <property type="entry name" value="2-METHYLCITRATE DEHYDRATASE"/>
    <property type="match status" value="1"/>
</dbReference>
<dbReference type="PANTHER" id="PTHR16943">
    <property type="entry name" value="2-METHYLCITRATE DEHYDRATASE-RELATED"/>
    <property type="match status" value="1"/>
</dbReference>
<gene>
    <name evidence="3" type="ORF">METZ01_LOCUS472498</name>
</gene>
<dbReference type="InterPro" id="IPR042183">
    <property type="entry name" value="MmgE/PrpD_sf_1"/>
</dbReference>
<dbReference type="Gene3D" id="1.10.4100.10">
    <property type="entry name" value="2-methylcitrate dehydratase PrpD"/>
    <property type="match status" value="1"/>
</dbReference>
<sequence length="103" mass="10490">MNATEDVTASQAYASWAAEAPVSGDKAAMTAAKSAFIDVIACMIPGAREISARTLRKASSGWGEGPCTVVGETKMQSAPLAALANGTAAHALDFDDNFDPAKA</sequence>
<name>A0A383BI96_9ZZZZ</name>
<organism evidence="3">
    <name type="scientific">marine metagenome</name>
    <dbReference type="NCBI Taxonomy" id="408172"/>
    <lineage>
        <taxon>unclassified sequences</taxon>
        <taxon>metagenomes</taxon>
        <taxon>ecological metagenomes</taxon>
    </lineage>
</organism>
<comment type="similarity">
    <text evidence="1">Belongs to the PrpD family.</text>
</comment>
<dbReference type="InterPro" id="IPR045336">
    <property type="entry name" value="MmgE_PrpD_N"/>
</dbReference>
<evidence type="ECO:0000256" key="1">
    <source>
        <dbReference type="ARBA" id="ARBA00006174"/>
    </source>
</evidence>
<evidence type="ECO:0000259" key="2">
    <source>
        <dbReference type="Pfam" id="PF03972"/>
    </source>
</evidence>
<dbReference type="AlphaFoldDB" id="A0A383BI96"/>
<dbReference type="InterPro" id="IPR036148">
    <property type="entry name" value="MmgE/PrpD_sf"/>
</dbReference>
<reference evidence="3" key="1">
    <citation type="submission" date="2018-05" db="EMBL/GenBank/DDBJ databases">
        <authorList>
            <person name="Lanie J.A."/>
            <person name="Ng W.-L."/>
            <person name="Kazmierczak K.M."/>
            <person name="Andrzejewski T.M."/>
            <person name="Davidsen T.M."/>
            <person name="Wayne K.J."/>
            <person name="Tettelin H."/>
            <person name="Glass J.I."/>
            <person name="Rusch D."/>
            <person name="Podicherti R."/>
            <person name="Tsui H.-C.T."/>
            <person name="Winkler M.E."/>
        </authorList>
    </citation>
    <scope>NUCLEOTIDE SEQUENCE</scope>
</reference>
<feature type="non-terminal residue" evidence="3">
    <location>
        <position position="103"/>
    </location>
</feature>